<accession>A0A437MX60</accession>
<reference evidence="1 2" key="1">
    <citation type="submission" date="2019-01" db="EMBL/GenBank/DDBJ databases">
        <authorList>
            <person name="Chen W.-M."/>
        </authorList>
    </citation>
    <scope>NUCLEOTIDE SEQUENCE [LARGE SCALE GENOMIC DNA]</scope>
    <source>
        <strain evidence="1 2">FSY-9</strain>
    </source>
</reference>
<dbReference type="Proteomes" id="UP000282837">
    <property type="component" value="Unassembled WGS sequence"/>
</dbReference>
<name>A0A437MX60_9SPHN</name>
<dbReference type="EMBL" id="SACO01000023">
    <property type="protein sequence ID" value="RVU02254.1"/>
    <property type="molecule type" value="Genomic_DNA"/>
</dbReference>
<organism evidence="1 2">
    <name type="scientific">Novosphingobium umbonatum</name>
    <dbReference type="NCBI Taxonomy" id="1908524"/>
    <lineage>
        <taxon>Bacteria</taxon>
        <taxon>Pseudomonadati</taxon>
        <taxon>Pseudomonadota</taxon>
        <taxon>Alphaproteobacteria</taxon>
        <taxon>Sphingomonadales</taxon>
        <taxon>Sphingomonadaceae</taxon>
        <taxon>Novosphingobium</taxon>
    </lineage>
</organism>
<evidence type="ECO:0000313" key="2">
    <source>
        <dbReference type="Proteomes" id="UP000282837"/>
    </source>
</evidence>
<proteinExistence type="predicted"/>
<comment type="caution">
    <text evidence="1">The sequence shown here is derived from an EMBL/GenBank/DDBJ whole genome shotgun (WGS) entry which is preliminary data.</text>
</comment>
<keyword evidence="2" id="KW-1185">Reference proteome</keyword>
<sequence length="151" mass="16787">MYDLLDRPVTSLTAPARFLLWAMRGWAQATAKAQCPPMALRQGFWTHHAHQSLPDFHIAMSMLNRHAIQTIALAPLPCTRIAEAEAILLNLWRDLALARQERANATIALLVTADHGTALCRCMNFTLARMALSGMDLSDLSLPPESIPHHE</sequence>
<dbReference type="AlphaFoldDB" id="A0A437MX60"/>
<gene>
    <name evidence="1" type="ORF">EOE18_17465</name>
</gene>
<evidence type="ECO:0000313" key="1">
    <source>
        <dbReference type="EMBL" id="RVU02254.1"/>
    </source>
</evidence>
<protein>
    <submittedName>
        <fullName evidence="1">Uncharacterized protein</fullName>
    </submittedName>
</protein>